<dbReference type="Pfam" id="PF00149">
    <property type="entry name" value="Metallophos"/>
    <property type="match status" value="1"/>
</dbReference>
<dbReference type="STRING" id="106634.TVD_04400"/>
<name>A0A0G3G0E9_9GAMM</name>
<dbReference type="KEGG" id="tvr:TVD_04400"/>
<dbReference type="InterPro" id="IPR050535">
    <property type="entry name" value="DNA_Repair-Maintenance_Comp"/>
</dbReference>
<dbReference type="PANTHER" id="PTHR30337:SF7">
    <property type="entry name" value="PHOSPHOESTERASE"/>
    <property type="match status" value="1"/>
</dbReference>
<dbReference type="RefSeq" id="WP_047250910.1">
    <property type="nucleotide sequence ID" value="NZ_CP011367.1"/>
</dbReference>
<protein>
    <recommendedName>
        <fullName evidence="1">Calcineurin-like phosphoesterase domain-containing protein</fullName>
    </recommendedName>
</protein>
<keyword evidence="3" id="KW-1185">Reference proteome</keyword>
<sequence length="426" mass="46498">MKLLCVGDIHLGRQPSRIPPAVDEALGIANLGPAAAWRRSVDYAVEQGIDAVLLAGDVVEQEDDFYEAYRDLRAGVERLTQAGIRVLGVTGNHDVQVLPRLAESLPAFELLGAGGQWETRELRGHDDQRLRIAGWSFPEARVTTSPLEGDFPAPTDCPTLGLLHCDRDQSRSPHAPVRSSDLEAAPVEAWLLGHIHRPDPLAAPRPMGYLGSLSGMDPGEPGRHGPWCLEITPGGDLAIEQIPLAPLYWHTLEIAVDGLQQAADIHRRVTEALGALHAELETWSHGPAAVGCRLRLTGRSDQRHALERSLYADDPRATPQDLGGRLYFVHDWRLEALPALDLAELAAGSDPAALLARKLQLLQGPDNAARRELLEKARDPLAQVIHDPRYRALAPDVPDDEAIARHLEAAALHALDRLLLQRESEA</sequence>
<gene>
    <name evidence="2" type="ORF">TVD_04400</name>
</gene>
<organism evidence="2 3">
    <name type="scientific">Thioalkalivibrio versutus</name>
    <dbReference type="NCBI Taxonomy" id="106634"/>
    <lineage>
        <taxon>Bacteria</taxon>
        <taxon>Pseudomonadati</taxon>
        <taxon>Pseudomonadota</taxon>
        <taxon>Gammaproteobacteria</taxon>
        <taxon>Chromatiales</taxon>
        <taxon>Ectothiorhodospiraceae</taxon>
        <taxon>Thioalkalivibrio</taxon>
    </lineage>
</organism>
<dbReference type="GO" id="GO:0016787">
    <property type="term" value="F:hydrolase activity"/>
    <property type="evidence" value="ECO:0007669"/>
    <property type="project" value="InterPro"/>
</dbReference>
<dbReference type="InterPro" id="IPR029052">
    <property type="entry name" value="Metallo-depent_PP-like"/>
</dbReference>
<dbReference type="PANTHER" id="PTHR30337">
    <property type="entry name" value="COMPONENT OF ATP-DEPENDENT DSDNA EXONUCLEASE"/>
    <property type="match status" value="1"/>
</dbReference>
<dbReference type="AlphaFoldDB" id="A0A0G3G0E9"/>
<accession>A0A0G3G0E9</accession>
<reference evidence="2 3" key="1">
    <citation type="submission" date="2015-04" db="EMBL/GenBank/DDBJ databases">
        <title>Complete Sequence for the Genome of the Thioalkalivibrio versutus D301.</title>
        <authorList>
            <person name="Mu T."/>
            <person name="Zhou J."/>
            <person name="Xu X."/>
        </authorList>
    </citation>
    <scope>NUCLEOTIDE SEQUENCE [LARGE SCALE GENOMIC DNA]</scope>
    <source>
        <strain evidence="2 3">D301</strain>
    </source>
</reference>
<dbReference type="SUPFAM" id="SSF56300">
    <property type="entry name" value="Metallo-dependent phosphatases"/>
    <property type="match status" value="1"/>
</dbReference>
<dbReference type="Gene3D" id="3.60.21.10">
    <property type="match status" value="1"/>
</dbReference>
<evidence type="ECO:0000313" key="2">
    <source>
        <dbReference type="EMBL" id="AKJ94658.1"/>
    </source>
</evidence>
<dbReference type="InterPro" id="IPR004843">
    <property type="entry name" value="Calcineurin-like_PHP"/>
</dbReference>
<evidence type="ECO:0000313" key="3">
    <source>
        <dbReference type="Proteomes" id="UP000064201"/>
    </source>
</evidence>
<proteinExistence type="predicted"/>
<dbReference type="PATRIC" id="fig|106634.4.peg.899"/>
<dbReference type="Proteomes" id="UP000064201">
    <property type="component" value="Chromosome"/>
</dbReference>
<dbReference type="EMBL" id="CP011367">
    <property type="protein sequence ID" value="AKJ94658.1"/>
    <property type="molecule type" value="Genomic_DNA"/>
</dbReference>
<evidence type="ECO:0000259" key="1">
    <source>
        <dbReference type="Pfam" id="PF00149"/>
    </source>
</evidence>
<dbReference type="OrthoDB" id="9773856at2"/>
<feature type="domain" description="Calcineurin-like phosphoesterase" evidence="1">
    <location>
        <begin position="1"/>
        <end position="197"/>
    </location>
</feature>